<sequence length="168" mass="18969">MDAENTPPVVVPSDITLCENLYSTGTRKLTFMENLGLFLTPNPIRFRYTKNGRDELRAILSKSYGEHDDTVTEILKSRQESVSKMVKAKTFNLFGGAGLGLLTLYSLRFSNIKTKVIVLPFATYAGCLLGRIYGNGYYGRWSEYSRDRALGQAPASRYLTRQEIKVYT</sequence>
<dbReference type="AlphaFoldDB" id="A0AAD9PJA3"/>
<name>A0AAD9PJA3_9APIC</name>
<accession>A0AAD9PJA3</accession>
<comment type="caution">
    <text evidence="2">The sequence shown here is derived from an EMBL/GenBank/DDBJ whole genome shotgun (WGS) entry which is preliminary data.</text>
</comment>
<keyword evidence="1" id="KW-0472">Membrane</keyword>
<organism evidence="2 3">
    <name type="scientific">Babesia duncani</name>
    <dbReference type="NCBI Taxonomy" id="323732"/>
    <lineage>
        <taxon>Eukaryota</taxon>
        <taxon>Sar</taxon>
        <taxon>Alveolata</taxon>
        <taxon>Apicomplexa</taxon>
        <taxon>Aconoidasida</taxon>
        <taxon>Piroplasmida</taxon>
        <taxon>Babesiidae</taxon>
        <taxon>Babesia</taxon>
    </lineage>
</organism>
<feature type="transmembrane region" description="Helical" evidence="1">
    <location>
        <begin position="116"/>
        <end position="134"/>
    </location>
</feature>
<keyword evidence="1" id="KW-1133">Transmembrane helix</keyword>
<dbReference type="KEGG" id="bdw:94337391"/>
<dbReference type="EMBL" id="JALLKP010000004">
    <property type="protein sequence ID" value="KAK2195418.1"/>
    <property type="molecule type" value="Genomic_DNA"/>
</dbReference>
<keyword evidence="1" id="KW-0812">Transmembrane</keyword>
<protein>
    <submittedName>
        <fullName evidence="2">Uncharacterized protein</fullName>
    </submittedName>
</protein>
<proteinExistence type="predicted"/>
<dbReference type="RefSeq" id="XP_067802261.1">
    <property type="nucleotide sequence ID" value="XM_067948110.1"/>
</dbReference>
<dbReference type="GeneID" id="94337391"/>
<gene>
    <name evidence="2" type="ORF">BdWA1_003094</name>
</gene>
<keyword evidence="3" id="KW-1185">Reference proteome</keyword>
<dbReference type="Proteomes" id="UP001214638">
    <property type="component" value="Unassembled WGS sequence"/>
</dbReference>
<evidence type="ECO:0000313" key="3">
    <source>
        <dbReference type="Proteomes" id="UP001214638"/>
    </source>
</evidence>
<evidence type="ECO:0000313" key="2">
    <source>
        <dbReference type="EMBL" id="KAK2195418.1"/>
    </source>
</evidence>
<evidence type="ECO:0000256" key="1">
    <source>
        <dbReference type="SAM" id="Phobius"/>
    </source>
</evidence>
<feature type="transmembrane region" description="Helical" evidence="1">
    <location>
        <begin position="91"/>
        <end position="110"/>
    </location>
</feature>
<reference evidence="2" key="1">
    <citation type="journal article" date="2023" name="Nat. Microbiol.">
        <title>Babesia duncani multi-omics identifies virulence factors and drug targets.</title>
        <authorList>
            <person name="Singh P."/>
            <person name="Lonardi S."/>
            <person name="Liang Q."/>
            <person name="Vydyam P."/>
            <person name="Khabirova E."/>
            <person name="Fang T."/>
            <person name="Gihaz S."/>
            <person name="Thekkiniath J."/>
            <person name="Munshi M."/>
            <person name="Abel S."/>
            <person name="Ciampossin L."/>
            <person name="Batugedara G."/>
            <person name="Gupta M."/>
            <person name="Lu X.M."/>
            <person name="Lenz T."/>
            <person name="Chakravarty S."/>
            <person name="Cornillot E."/>
            <person name="Hu Y."/>
            <person name="Ma W."/>
            <person name="Gonzalez L.M."/>
            <person name="Sanchez S."/>
            <person name="Estrada K."/>
            <person name="Sanchez-Flores A."/>
            <person name="Montero E."/>
            <person name="Harb O.S."/>
            <person name="Le Roch K.G."/>
            <person name="Mamoun C.B."/>
        </authorList>
    </citation>
    <scope>NUCLEOTIDE SEQUENCE</scope>
    <source>
        <strain evidence="2">WA1</strain>
    </source>
</reference>